<dbReference type="STRING" id="2018661.A0A2A2LY55"/>
<evidence type="ECO:0000313" key="4">
    <source>
        <dbReference type="EMBL" id="PAV91088.1"/>
    </source>
</evidence>
<feature type="domain" description="C2H2-type" evidence="3">
    <location>
        <begin position="11"/>
        <end position="39"/>
    </location>
</feature>
<feature type="region of interest" description="Disordered" evidence="2">
    <location>
        <begin position="233"/>
        <end position="264"/>
    </location>
</feature>
<keyword evidence="1" id="KW-0479">Metal-binding</keyword>
<feature type="region of interest" description="Disordered" evidence="2">
    <location>
        <begin position="88"/>
        <end position="156"/>
    </location>
</feature>
<dbReference type="InterPro" id="IPR036236">
    <property type="entry name" value="Znf_C2H2_sf"/>
</dbReference>
<keyword evidence="5" id="KW-1185">Reference proteome</keyword>
<feature type="compositionally biased region" description="Low complexity" evidence="2">
    <location>
        <begin position="140"/>
        <end position="156"/>
    </location>
</feature>
<feature type="region of interest" description="Disordered" evidence="2">
    <location>
        <begin position="339"/>
        <end position="396"/>
    </location>
</feature>
<organism evidence="4 5">
    <name type="scientific">Diploscapter pachys</name>
    <dbReference type="NCBI Taxonomy" id="2018661"/>
    <lineage>
        <taxon>Eukaryota</taxon>
        <taxon>Metazoa</taxon>
        <taxon>Ecdysozoa</taxon>
        <taxon>Nematoda</taxon>
        <taxon>Chromadorea</taxon>
        <taxon>Rhabditida</taxon>
        <taxon>Rhabditina</taxon>
        <taxon>Rhabditomorpha</taxon>
        <taxon>Rhabditoidea</taxon>
        <taxon>Rhabditidae</taxon>
        <taxon>Diploscapter</taxon>
    </lineage>
</organism>
<dbReference type="GO" id="GO:0008270">
    <property type="term" value="F:zinc ion binding"/>
    <property type="evidence" value="ECO:0007669"/>
    <property type="project" value="UniProtKB-KW"/>
</dbReference>
<dbReference type="Proteomes" id="UP000218231">
    <property type="component" value="Unassembled WGS sequence"/>
</dbReference>
<accession>A0A2A2LY55</accession>
<dbReference type="EMBL" id="LIAE01006336">
    <property type="protein sequence ID" value="PAV91088.1"/>
    <property type="molecule type" value="Genomic_DNA"/>
</dbReference>
<evidence type="ECO:0000256" key="2">
    <source>
        <dbReference type="SAM" id="MobiDB-lite"/>
    </source>
</evidence>
<dbReference type="EMBL" id="LIAE01006336">
    <property type="protein sequence ID" value="PAV91092.1"/>
    <property type="molecule type" value="Genomic_DNA"/>
</dbReference>
<comment type="caution">
    <text evidence="4">The sequence shown here is derived from an EMBL/GenBank/DDBJ whole genome shotgun (WGS) entry which is preliminary data.</text>
</comment>
<gene>
    <name evidence="4" type="ORF">WR25_02796</name>
</gene>
<feature type="compositionally biased region" description="Polar residues" evidence="2">
    <location>
        <begin position="342"/>
        <end position="356"/>
    </location>
</feature>
<dbReference type="InterPro" id="IPR013087">
    <property type="entry name" value="Znf_C2H2_type"/>
</dbReference>
<evidence type="ECO:0000256" key="1">
    <source>
        <dbReference type="PROSITE-ProRule" id="PRU00042"/>
    </source>
</evidence>
<feature type="compositionally biased region" description="Basic residues" evidence="2">
    <location>
        <begin position="91"/>
        <end position="100"/>
    </location>
</feature>
<feature type="compositionally biased region" description="Polar residues" evidence="2">
    <location>
        <begin position="293"/>
        <end position="305"/>
    </location>
</feature>
<name>A0A2A2LY55_9BILA</name>
<feature type="compositionally biased region" description="Basic and acidic residues" evidence="2">
    <location>
        <begin position="361"/>
        <end position="371"/>
    </location>
</feature>
<dbReference type="PROSITE" id="PS50157">
    <property type="entry name" value="ZINC_FINGER_C2H2_2"/>
    <property type="match status" value="1"/>
</dbReference>
<feature type="region of interest" description="Disordered" evidence="2">
    <location>
        <begin position="293"/>
        <end position="317"/>
    </location>
</feature>
<proteinExistence type="predicted"/>
<sequence>MMEPSEFEKIYSCIACNVKRSSKNDLEDHLKQAHLNWMPFGCKECGVRRTTKGMIIEHIVAAHQIDSDQLTWDYFYSEEANNRLHEMMRLGKAKKGRKRPQTTPVWDEDEQENQSTQDKNRSLAVETPARKKRREQSIPSVSATTSQISQSSSSVARLTIHPKQVVANAVGQIIANSSSPATTPETANDGSVSLEGEQIDEIEGNENENEVEVENGEEMDDVCEQFVIIDDLSPSETPVPDANEHLNESEVQGGRSNENEKAAEEDDYLDAIHDKRRKPMAKRAPRKVTVVNRRSLSSVSTSTIPTPEPENDNATFPQLQVEAPLGTLFNRIKSEFNDRFPSATSTTSEQTQNSILDPNLENEKEDTRMGVDDESGELEDEEEEEGESVIDRSLNSTWQSADLTNDSLVDTPSQSFNGKIGCKLCGKTFVEKVGKLETCIQENDILKSRFSEAKNWMKRFEELSQRCDFQLL</sequence>
<dbReference type="Gene3D" id="3.30.160.60">
    <property type="entry name" value="Classic Zinc Finger"/>
    <property type="match status" value="1"/>
</dbReference>
<keyword evidence="1" id="KW-0862">Zinc</keyword>
<dbReference type="SUPFAM" id="SSF57667">
    <property type="entry name" value="beta-beta-alpha zinc fingers"/>
    <property type="match status" value="1"/>
</dbReference>
<reference evidence="4 5" key="1">
    <citation type="journal article" date="2017" name="Curr. Biol.">
        <title>Genome architecture and evolution of a unichromosomal asexual nematode.</title>
        <authorList>
            <person name="Fradin H."/>
            <person name="Zegar C."/>
            <person name="Gutwein M."/>
            <person name="Lucas J."/>
            <person name="Kovtun M."/>
            <person name="Corcoran D."/>
            <person name="Baugh L.R."/>
            <person name="Kiontke K."/>
            <person name="Gunsalus K."/>
            <person name="Fitch D.H."/>
            <person name="Piano F."/>
        </authorList>
    </citation>
    <scope>NUCLEOTIDE SEQUENCE [LARGE SCALE GENOMIC DNA]</scope>
    <source>
        <strain evidence="4">PF1309</strain>
    </source>
</reference>
<evidence type="ECO:0000313" key="5">
    <source>
        <dbReference type="Proteomes" id="UP000218231"/>
    </source>
</evidence>
<dbReference type="AlphaFoldDB" id="A0A2A2LY55"/>
<evidence type="ECO:0000259" key="3">
    <source>
        <dbReference type="PROSITE" id="PS50157"/>
    </source>
</evidence>
<protein>
    <recommendedName>
        <fullName evidence="3">C2H2-type domain-containing protein</fullName>
    </recommendedName>
</protein>
<feature type="compositionally biased region" description="Acidic residues" evidence="2">
    <location>
        <begin position="372"/>
        <end position="388"/>
    </location>
</feature>
<keyword evidence="1" id="KW-0863">Zinc-finger</keyword>